<evidence type="ECO:0000313" key="2">
    <source>
        <dbReference type="EMBL" id="CCC94199.1"/>
    </source>
</evidence>
<sequence>MPYVPPSRQRPGAQPALEHSVMKSLRSPRLIPRSIPADFSLQIQLLGAEFCASLSAAMVRLQPLSIPPGVEASRGRHTDQCLSASLLDDLSAHYGSHTLQRASCHPLGPCYKGKKRRISRGHHEGRQQLWSLAKAHRLWCRHCGLHLVPGITKVLHSSTNPKIKSLEGDDSACDGRRSTTQLGSTRGKLSVARGVYVCRRCLAKSTLLCMKKDCALFEVSEEERVVGKEQQENSQCTPSDRLANVLMGATVGRTRRRKRKGRGKKVEVKSQLVGNTHTSTAAGLHRVPKGSLMRGKRNRTVTPHGNGPSGDTAPNETGLADVRACDEGQMRSRKVPRGEGNSAIAQVSHAHVGADPLTHTALVAKQTAGYGGKRLPSLKGRGSAPKKGGGISSVTPKGSFADIMSRLGL</sequence>
<dbReference type="VEuPathDB" id="TriTrypDB:TcIL3000_10_9770"/>
<dbReference type="EMBL" id="HE575323">
    <property type="protein sequence ID" value="CCC94199.1"/>
    <property type="molecule type" value="Genomic_DNA"/>
</dbReference>
<feature type="region of interest" description="Disordered" evidence="1">
    <location>
        <begin position="371"/>
        <end position="397"/>
    </location>
</feature>
<evidence type="ECO:0000256" key="1">
    <source>
        <dbReference type="SAM" id="MobiDB-lite"/>
    </source>
</evidence>
<reference evidence="2" key="1">
    <citation type="journal article" date="2012" name="Proc. Natl. Acad. Sci. U.S.A.">
        <title>Antigenic diversity is generated by distinct evolutionary mechanisms in African trypanosome species.</title>
        <authorList>
            <person name="Jackson A.P."/>
            <person name="Berry A."/>
            <person name="Aslett M."/>
            <person name="Allison H.C."/>
            <person name="Burton P."/>
            <person name="Vavrova-Anderson J."/>
            <person name="Brown R."/>
            <person name="Browne H."/>
            <person name="Corton N."/>
            <person name="Hauser H."/>
            <person name="Gamble J."/>
            <person name="Gilderthorp R."/>
            <person name="Marcello L."/>
            <person name="McQuillan J."/>
            <person name="Otto T.D."/>
            <person name="Quail M.A."/>
            <person name="Sanders M.J."/>
            <person name="van Tonder A."/>
            <person name="Ginger M.L."/>
            <person name="Field M.C."/>
            <person name="Barry J.D."/>
            <person name="Hertz-Fowler C."/>
            <person name="Berriman M."/>
        </authorList>
    </citation>
    <scope>NUCLEOTIDE SEQUENCE</scope>
    <source>
        <strain evidence="2">IL3000</strain>
    </source>
</reference>
<dbReference type="AlphaFoldDB" id="G0UXT2"/>
<proteinExistence type="predicted"/>
<feature type="region of interest" description="Disordered" evidence="1">
    <location>
        <begin position="288"/>
        <end position="318"/>
    </location>
</feature>
<name>G0UXT2_TRYCI</name>
<protein>
    <submittedName>
        <fullName evidence="2">Uncharacterized protein</fullName>
    </submittedName>
</protein>
<organism evidence="2">
    <name type="scientific">Trypanosoma congolense (strain IL3000)</name>
    <dbReference type="NCBI Taxonomy" id="1068625"/>
    <lineage>
        <taxon>Eukaryota</taxon>
        <taxon>Discoba</taxon>
        <taxon>Euglenozoa</taxon>
        <taxon>Kinetoplastea</taxon>
        <taxon>Metakinetoplastina</taxon>
        <taxon>Trypanosomatida</taxon>
        <taxon>Trypanosomatidae</taxon>
        <taxon>Trypanosoma</taxon>
        <taxon>Nannomonas</taxon>
    </lineage>
</organism>
<accession>G0UXT2</accession>
<gene>
    <name evidence="2" type="ORF">TCIL3000_10_9770</name>
</gene>